<dbReference type="EMBL" id="CAJHUB010000640">
    <property type="protein sequence ID" value="CAD7666834.1"/>
    <property type="molecule type" value="Genomic_DNA"/>
</dbReference>
<dbReference type="Proteomes" id="UP000645828">
    <property type="component" value="Unassembled WGS sequence"/>
</dbReference>
<organism evidence="1 2">
    <name type="scientific">Nyctereutes procyonoides</name>
    <name type="common">Raccoon dog</name>
    <name type="synonym">Canis procyonoides</name>
    <dbReference type="NCBI Taxonomy" id="34880"/>
    <lineage>
        <taxon>Eukaryota</taxon>
        <taxon>Metazoa</taxon>
        <taxon>Chordata</taxon>
        <taxon>Craniata</taxon>
        <taxon>Vertebrata</taxon>
        <taxon>Euteleostomi</taxon>
        <taxon>Mammalia</taxon>
        <taxon>Eutheria</taxon>
        <taxon>Laurasiatheria</taxon>
        <taxon>Carnivora</taxon>
        <taxon>Caniformia</taxon>
        <taxon>Canidae</taxon>
        <taxon>Nyctereutes</taxon>
    </lineage>
</organism>
<protein>
    <submittedName>
        <fullName evidence="1">(raccoon dog) hypothetical protein</fullName>
    </submittedName>
</protein>
<name>A0A811XUC6_NYCPR</name>
<accession>A0A811XUC6</accession>
<evidence type="ECO:0000313" key="2">
    <source>
        <dbReference type="Proteomes" id="UP000645828"/>
    </source>
</evidence>
<keyword evidence="2" id="KW-1185">Reference proteome</keyword>
<evidence type="ECO:0000313" key="1">
    <source>
        <dbReference type="EMBL" id="CAD7666834.1"/>
    </source>
</evidence>
<dbReference type="AlphaFoldDB" id="A0A811XUC6"/>
<proteinExistence type="predicted"/>
<sequence>MQDSTVWYWHNNRHIDQRNRIENPEVDPELYGQRIFDKGGKTIHWKKDRLFNKRCWENWTSTCRRMKLDHSLSPHTKINSKWMKDLNVRQESIKILGENTGNTLFELGHRWAGAEARRSLPVPSAGAPSFLSPVPFPARWGERSAPGASGRPARMTTVMTTSVYLVRKKQFQVAEPWFSALWTTGYHPLPLFRPDQEFPYSEPRTGWGGGGGLVVCCFVLFSQLW</sequence>
<gene>
    <name evidence="1" type="ORF">NYPRO_LOCUS286</name>
</gene>
<comment type="caution">
    <text evidence="1">The sequence shown here is derived from an EMBL/GenBank/DDBJ whole genome shotgun (WGS) entry which is preliminary data.</text>
</comment>
<dbReference type="PANTHER" id="PTHR19446">
    <property type="entry name" value="REVERSE TRANSCRIPTASES"/>
    <property type="match status" value="1"/>
</dbReference>
<reference evidence="1" key="1">
    <citation type="submission" date="2020-12" db="EMBL/GenBank/DDBJ databases">
        <authorList>
            <consortium name="Molecular Ecology Group"/>
        </authorList>
    </citation>
    <scope>NUCLEOTIDE SEQUENCE</scope>
    <source>
        <strain evidence="1">TBG_1078</strain>
    </source>
</reference>